<dbReference type="PANTHER" id="PTHR42932:SF1">
    <property type="entry name" value="GENERAL STRESS PROTEIN 20U"/>
    <property type="match status" value="1"/>
</dbReference>
<protein>
    <submittedName>
        <fullName evidence="5">DNA starvation/stationary phase protection protein</fullName>
    </submittedName>
</protein>
<sequence length="149" mass="17381">MAHTQTTEILNRHVANWNVMFVKLHNYHWYVKGPHFFTLHEKFEELYNEAAEHIDELAERLLALKGKPVASMKVYLETTTLKEAEGEQDAEDMVRSLVADFDTLSSELKEDIETLEDDADDEATADMLIEIRQSVEKHNWMLRSFLGDR</sequence>
<evidence type="ECO:0000256" key="2">
    <source>
        <dbReference type="RuleBase" id="RU003875"/>
    </source>
</evidence>
<dbReference type="PROSITE" id="PS00818">
    <property type="entry name" value="DPS_1"/>
    <property type="match status" value="1"/>
</dbReference>
<dbReference type="InterPro" id="IPR012347">
    <property type="entry name" value="Ferritin-like"/>
</dbReference>
<dbReference type="InterPro" id="IPR002177">
    <property type="entry name" value="DPS_DNA-bd"/>
</dbReference>
<dbReference type="AlphaFoldDB" id="A0A2T4U8P4"/>
<dbReference type="PIRSF" id="PIRSF005900">
    <property type="entry name" value="Dps"/>
    <property type="match status" value="1"/>
</dbReference>
<accession>A0A2T4U8P4</accession>
<dbReference type="GO" id="GO:0016722">
    <property type="term" value="F:oxidoreductase activity, acting on metal ions"/>
    <property type="evidence" value="ECO:0007669"/>
    <property type="project" value="InterPro"/>
</dbReference>
<proteinExistence type="inferred from homology"/>
<evidence type="ECO:0000259" key="4">
    <source>
        <dbReference type="Pfam" id="PF00210"/>
    </source>
</evidence>
<gene>
    <name evidence="5" type="ORF">C6Y45_05315</name>
</gene>
<dbReference type="InterPro" id="IPR008331">
    <property type="entry name" value="Ferritin_DPS_dom"/>
</dbReference>
<dbReference type="InterPro" id="IPR023188">
    <property type="entry name" value="DPS_DNA-bd_CS"/>
</dbReference>
<organism evidence="5 6">
    <name type="scientific">Alkalicoccus saliphilus</name>
    <dbReference type="NCBI Taxonomy" id="200989"/>
    <lineage>
        <taxon>Bacteria</taxon>
        <taxon>Bacillati</taxon>
        <taxon>Bacillota</taxon>
        <taxon>Bacilli</taxon>
        <taxon>Bacillales</taxon>
        <taxon>Bacillaceae</taxon>
        <taxon>Alkalicoccus</taxon>
    </lineage>
</organism>
<keyword evidence="6" id="KW-1185">Reference proteome</keyword>
<evidence type="ECO:0000256" key="1">
    <source>
        <dbReference type="ARBA" id="ARBA00009497"/>
    </source>
</evidence>
<dbReference type="Pfam" id="PF00210">
    <property type="entry name" value="Ferritin"/>
    <property type="match status" value="1"/>
</dbReference>
<dbReference type="EMBL" id="PZJJ01000005">
    <property type="protein sequence ID" value="PTL39737.1"/>
    <property type="molecule type" value="Genomic_DNA"/>
</dbReference>
<comment type="caution">
    <text evidence="5">The sequence shown here is derived from an EMBL/GenBank/DDBJ whole genome shotgun (WGS) entry which is preliminary data.</text>
</comment>
<name>A0A2T4U8P4_9BACI</name>
<feature type="coiled-coil region" evidence="3">
    <location>
        <begin position="40"/>
        <end position="67"/>
    </location>
</feature>
<dbReference type="Proteomes" id="UP000240509">
    <property type="component" value="Unassembled WGS sequence"/>
</dbReference>
<evidence type="ECO:0000313" key="6">
    <source>
        <dbReference type="Proteomes" id="UP000240509"/>
    </source>
</evidence>
<dbReference type="PRINTS" id="PR01346">
    <property type="entry name" value="HELNAPAPROT"/>
</dbReference>
<evidence type="ECO:0000313" key="5">
    <source>
        <dbReference type="EMBL" id="PTL39737.1"/>
    </source>
</evidence>
<feature type="domain" description="Ferritin/DPS" evidence="4">
    <location>
        <begin position="8"/>
        <end position="148"/>
    </location>
</feature>
<keyword evidence="3" id="KW-0175">Coiled coil</keyword>
<dbReference type="CDD" id="cd01043">
    <property type="entry name" value="DPS"/>
    <property type="match status" value="1"/>
</dbReference>
<dbReference type="RefSeq" id="WP_107583993.1">
    <property type="nucleotide sequence ID" value="NZ_PZJJ01000005.1"/>
</dbReference>
<dbReference type="OrthoDB" id="9797023at2"/>
<dbReference type="InterPro" id="IPR009078">
    <property type="entry name" value="Ferritin-like_SF"/>
</dbReference>
<dbReference type="GO" id="GO:0008199">
    <property type="term" value="F:ferric iron binding"/>
    <property type="evidence" value="ECO:0007669"/>
    <property type="project" value="InterPro"/>
</dbReference>
<comment type="similarity">
    <text evidence="1 2">Belongs to the Dps family.</text>
</comment>
<evidence type="ECO:0000256" key="3">
    <source>
        <dbReference type="SAM" id="Coils"/>
    </source>
</evidence>
<reference evidence="5 6" key="1">
    <citation type="submission" date="2018-03" db="EMBL/GenBank/DDBJ databases">
        <title>Alkalicoccus saliphilus sp. nov., isolated from a mineral pool.</title>
        <authorList>
            <person name="Zhao B."/>
        </authorList>
    </citation>
    <scope>NUCLEOTIDE SEQUENCE [LARGE SCALE GENOMIC DNA]</scope>
    <source>
        <strain evidence="5 6">6AG</strain>
    </source>
</reference>
<dbReference type="Gene3D" id="1.20.1260.10">
    <property type="match status" value="1"/>
</dbReference>
<dbReference type="SUPFAM" id="SSF47240">
    <property type="entry name" value="Ferritin-like"/>
    <property type="match status" value="1"/>
</dbReference>
<dbReference type="PANTHER" id="PTHR42932">
    <property type="entry name" value="GENERAL STRESS PROTEIN 20U"/>
    <property type="match status" value="1"/>
</dbReference>